<evidence type="ECO:0000313" key="3">
    <source>
        <dbReference type="Proteomes" id="UP000217790"/>
    </source>
</evidence>
<evidence type="ECO:0000256" key="1">
    <source>
        <dbReference type="SAM" id="MobiDB-lite"/>
    </source>
</evidence>
<feature type="compositionally biased region" description="Basic and acidic residues" evidence="1">
    <location>
        <begin position="62"/>
        <end position="71"/>
    </location>
</feature>
<name>A0A2H3DCY6_ARMGA</name>
<gene>
    <name evidence="2" type="ORF">ARMGADRAFT_355837</name>
</gene>
<dbReference type="InParanoid" id="A0A2H3DCY6"/>
<protein>
    <submittedName>
        <fullName evidence="2">Uncharacterized protein</fullName>
    </submittedName>
</protein>
<organism evidence="2 3">
    <name type="scientific">Armillaria gallica</name>
    <name type="common">Bulbous honey fungus</name>
    <name type="synonym">Armillaria bulbosa</name>
    <dbReference type="NCBI Taxonomy" id="47427"/>
    <lineage>
        <taxon>Eukaryota</taxon>
        <taxon>Fungi</taxon>
        <taxon>Dikarya</taxon>
        <taxon>Basidiomycota</taxon>
        <taxon>Agaricomycotina</taxon>
        <taxon>Agaricomycetes</taxon>
        <taxon>Agaricomycetidae</taxon>
        <taxon>Agaricales</taxon>
        <taxon>Marasmiineae</taxon>
        <taxon>Physalacriaceae</taxon>
        <taxon>Armillaria</taxon>
    </lineage>
</organism>
<proteinExistence type="predicted"/>
<dbReference type="EMBL" id="KZ293671">
    <property type="protein sequence ID" value="PBK88738.1"/>
    <property type="molecule type" value="Genomic_DNA"/>
</dbReference>
<dbReference type="Proteomes" id="UP000217790">
    <property type="component" value="Unassembled WGS sequence"/>
</dbReference>
<reference evidence="3" key="1">
    <citation type="journal article" date="2017" name="Nat. Ecol. Evol.">
        <title>Genome expansion and lineage-specific genetic innovations in the forest pathogenic fungi Armillaria.</title>
        <authorList>
            <person name="Sipos G."/>
            <person name="Prasanna A.N."/>
            <person name="Walter M.C."/>
            <person name="O'Connor E."/>
            <person name="Balint B."/>
            <person name="Krizsan K."/>
            <person name="Kiss B."/>
            <person name="Hess J."/>
            <person name="Varga T."/>
            <person name="Slot J."/>
            <person name="Riley R."/>
            <person name="Boka B."/>
            <person name="Rigling D."/>
            <person name="Barry K."/>
            <person name="Lee J."/>
            <person name="Mihaltcheva S."/>
            <person name="LaButti K."/>
            <person name="Lipzen A."/>
            <person name="Waldron R."/>
            <person name="Moloney N.M."/>
            <person name="Sperisen C."/>
            <person name="Kredics L."/>
            <person name="Vagvoelgyi C."/>
            <person name="Patrignani A."/>
            <person name="Fitzpatrick D."/>
            <person name="Nagy I."/>
            <person name="Doyle S."/>
            <person name="Anderson J.B."/>
            <person name="Grigoriev I.V."/>
            <person name="Gueldener U."/>
            <person name="Muensterkoetter M."/>
            <person name="Nagy L.G."/>
        </authorList>
    </citation>
    <scope>NUCLEOTIDE SEQUENCE [LARGE SCALE GENOMIC DNA]</scope>
    <source>
        <strain evidence="3">Ar21-2</strain>
    </source>
</reference>
<sequence length="71" mass="7919">MPMIRASLPSLARILTCGDTSRCQNCTSVLIYRTTVNVHLVAKSLLLGHSKYPPDPPMHPMSRAEEHFTVQ</sequence>
<accession>A0A2H3DCY6</accession>
<dbReference type="AlphaFoldDB" id="A0A2H3DCY6"/>
<keyword evidence="3" id="KW-1185">Reference proteome</keyword>
<evidence type="ECO:0000313" key="2">
    <source>
        <dbReference type="EMBL" id="PBK88738.1"/>
    </source>
</evidence>
<feature type="region of interest" description="Disordered" evidence="1">
    <location>
        <begin position="52"/>
        <end position="71"/>
    </location>
</feature>